<dbReference type="GO" id="GO:0003677">
    <property type="term" value="F:DNA binding"/>
    <property type="evidence" value="ECO:0007669"/>
    <property type="project" value="InterPro"/>
</dbReference>
<reference evidence="5 9" key="3">
    <citation type="journal article" date="2019" name="Science, e1252229">
        <title>Invertible promoters mediate bacterial phase variation, antibiotic resistance, and host adaptation in the gut.</title>
        <authorList>
            <person name="Jiang X."/>
            <person name="Hall A.B."/>
            <person name="Arthur T.D."/>
            <person name="Plichta D.R."/>
            <person name="Covington C.T."/>
            <person name="Poyet M."/>
            <person name="Crothers J."/>
            <person name="Moses P.L."/>
            <person name="Tolonen A.C."/>
            <person name="Vlamakis H."/>
            <person name="Alm E.J."/>
            <person name="Xavier R.J."/>
        </authorList>
    </citation>
    <scope>NUCLEOTIDE SEQUENCE [LARGE SCALE GENOMIC DNA]</scope>
    <source>
        <strain evidence="5">Af_0058</strain>
        <strain evidence="9">af_0058</strain>
    </source>
</reference>
<protein>
    <submittedName>
        <fullName evidence="2 3">RNA polymerase sigma factor</fullName>
    </submittedName>
</protein>
<dbReference type="Gene3D" id="1.10.10.10">
    <property type="entry name" value="Winged helix-like DNA-binding domain superfamily/Winged helix DNA-binding domain"/>
    <property type="match status" value="1"/>
</dbReference>
<dbReference type="AlphaFoldDB" id="A0A174CVA6"/>
<evidence type="ECO:0000313" key="4">
    <source>
        <dbReference type="EMBL" id="RHL45388.1"/>
    </source>
</evidence>
<dbReference type="GeneID" id="79803538"/>
<evidence type="ECO:0000313" key="7">
    <source>
        <dbReference type="Proteomes" id="UP000261222"/>
    </source>
</evidence>
<evidence type="ECO:0000313" key="9">
    <source>
        <dbReference type="Proteomes" id="UP000293506"/>
    </source>
</evidence>
<organism evidence="2 6">
    <name type="scientific">Blautia obeum</name>
    <dbReference type="NCBI Taxonomy" id="40520"/>
    <lineage>
        <taxon>Bacteria</taxon>
        <taxon>Bacillati</taxon>
        <taxon>Bacillota</taxon>
        <taxon>Clostridia</taxon>
        <taxon>Lachnospirales</taxon>
        <taxon>Lachnospiraceae</taxon>
        <taxon>Blautia</taxon>
    </lineage>
</organism>
<accession>A0A174CVA6</accession>
<dbReference type="Proteomes" id="UP000293506">
    <property type="component" value="Unassembled WGS sequence"/>
</dbReference>
<dbReference type="Pfam" id="PF08281">
    <property type="entry name" value="Sigma70_r4_2"/>
    <property type="match status" value="1"/>
</dbReference>
<evidence type="ECO:0000259" key="1">
    <source>
        <dbReference type="Pfam" id="PF08281"/>
    </source>
</evidence>
<dbReference type="InterPro" id="IPR036388">
    <property type="entry name" value="WH-like_DNA-bd_sf"/>
</dbReference>
<dbReference type="GO" id="GO:0006352">
    <property type="term" value="P:DNA-templated transcription initiation"/>
    <property type="evidence" value="ECO:0007669"/>
    <property type="project" value="InterPro"/>
</dbReference>
<dbReference type="EMBL" id="CYZD01000006">
    <property type="protein sequence ID" value="CUO15748.1"/>
    <property type="molecule type" value="Genomic_DNA"/>
</dbReference>
<dbReference type="EMBL" id="RCXQ01000005">
    <property type="protein sequence ID" value="RYT67202.1"/>
    <property type="molecule type" value="Genomic_DNA"/>
</dbReference>
<gene>
    <name evidence="4" type="ORF">DW021_13075</name>
    <name evidence="3" type="ORF">DXB81_16225</name>
    <name evidence="5" type="ORF">EAI82_07235</name>
    <name evidence="2" type="ORF">ERS852394_01589</name>
</gene>
<dbReference type="Proteomes" id="UP000095409">
    <property type="component" value="Unassembled WGS sequence"/>
</dbReference>
<evidence type="ECO:0000313" key="2">
    <source>
        <dbReference type="EMBL" id="CUO15748.1"/>
    </source>
</evidence>
<evidence type="ECO:0000313" key="3">
    <source>
        <dbReference type="EMBL" id="RGN02350.1"/>
    </source>
</evidence>
<dbReference type="EMBL" id="QSUB01000009">
    <property type="protein sequence ID" value="RGN02350.1"/>
    <property type="molecule type" value="Genomic_DNA"/>
</dbReference>
<name>A0A174CVA6_9FIRM</name>
<dbReference type="Proteomes" id="UP000285897">
    <property type="component" value="Unassembled WGS sequence"/>
</dbReference>
<dbReference type="EMBL" id="QROS01000010">
    <property type="protein sequence ID" value="RHL45388.1"/>
    <property type="molecule type" value="Genomic_DNA"/>
</dbReference>
<dbReference type="GO" id="GO:0016987">
    <property type="term" value="F:sigma factor activity"/>
    <property type="evidence" value="ECO:0007669"/>
    <property type="project" value="InterPro"/>
</dbReference>
<evidence type="ECO:0000313" key="8">
    <source>
        <dbReference type="Proteomes" id="UP000285897"/>
    </source>
</evidence>
<dbReference type="InterPro" id="IPR013324">
    <property type="entry name" value="RNA_pol_sigma_r3/r4-like"/>
</dbReference>
<dbReference type="InterPro" id="IPR013249">
    <property type="entry name" value="RNA_pol_sigma70_r4_t2"/>
</dbReference>
<sequence>MEQSSFQDEQTVRHQFDSLCKLALKSEVINYEKHMAYRQKYEVMLSELSEKELSRLFIMDEHEMETHRFQVLGYDIEVKDALIAEALQTLTEKKRNVVLLSYFMDMSDADIAREMNLVRSTINEHRRRSLELMRKNMEESANEKK</sequence>
<evidence type="ECO:0000313" key="6">
    <source>
        <dbReference type="Proteomes" id="UP000095409"/>
    </source>
</evidence>
<dbReference type="Proteomes" id="UP000261222">
    <property type="component" value="Unassembled WGS sequence"/>
</dbReference>
<reference evidence="2 6" key="1">
    <citation type="submission" date="2015-09" db="EMBL/GenBank/DDBJ databases">
        <authorList>
            <consortium name="Pathogen Informatics"/>
        </authorList>
    </citation>
    <scope>NUCLEOTIDE SEQUENCE [LARGE SCALE GENOMIC DNA]</scope>
    <source>
        <strain evidence="2 6">2789STDY5608837</strain>
    </source>
</reference>
<dbReference type="RefSeq" id="WP_005426505.1">
    <property type="nucleotide sequence ID" value="NZ_CAXSLC010000005.1"/>
</dbReference>
<dbReference type="SUPFAM" id="SSF88659">
    <property type="entry name" value="Sigma3 and sigma4 domains of RNA polymerase sigma factors"/>
    <property type="match status" value="1"/>
</dbReference>
<feature type="domain" description="RNA polymerase sigma factor 70 region 4 type 2" evidence="1">
    <location>
        <begin position="82"/>
        <end position="131"/>
    </location>
</feature>
<evidence type="ECO:0000313" key="5">
    <source>
        <dbReference type="EMBL" id="RYT67202.1"/>
    </source>
</evidence>
<proteinExistence type="predicted"/>
<reference evidence="7 8" key="2">
    <citation type="submission" date="2018-08" db="EMBL/GenBank/DDBJ databases">
        <title>A genome reference for cultivated species of the human gut microbiota.</title>
        <authorList>
            <person name="Zou Y."/>
            <person name="Xue W."/>
            <person name="Luo G."/>
        </authorList>
    </citation>
    <scope>NUCLEOTIDE SEQUENCE [LARGE SCALE GENOMIC DNA]</scope>
    <source>
        <strain evidence="4 8">AF37-6AC</strain>
        <strain evidence="3 7">OM06-11AA</strain>
    </source>
</reference>